<accession>A0A084AMZ2</accession>
<keyword evidence="3" id="KW-1185">Reference proteome</keyword>
<organism evidence="2 3">
    <name type="scientific">Stachybotrys chartarum (strain CBS 109288 / IBT 7711)</name>
    <name type="common">Toxic black mold</name>
    <name type="synonym">Stilbospora chartarum</name>
    <dbReference type="NCBI Taxonomy" id="1280523"/>
    <lineage>
        <taxon>Eukaryota</taxon>
        <taxon>Fungi</taxon>
        <taxon>Dikarya</taxon>
        <taxon>Ascomycota</taxon>
        <taxon>Pezizomycotina</taxon>
        <taxon>Sordariomycetes</taxon>
        <taxon>Hypocreomycetidae</taxon>
        <taxon>Hypocreales</taxon>
        <taxon>Stachybotryaceae</taxon>
        <taxon>Stachybotrys</taxon>
    </lineage>
</organism>
<protein>
    <recommendedName>
        <fullName evidence="1">Heterokaryon incompatibility domain-containing protein</fullName>
    </recommendedName>
</protein>
<proteinExistence type="predicted"/>
<evidence type="ECO:0000313" key="2">
    <source>
        <dbReference type="EMBL" id="KEY66671.1"/>
    </source>
</evidence>
<dbReference type="InterPro" id="IPR010730">
    <property type="entry name" value="HET"/>
</dbReference>
<dbReference type="PANTHER" id="PTHR24148">
    <property type="entry name" value="ANKYRIN REPEAT DOMAIN-CONTAINING PROTEIN 39 HOMOLOG-RELATED"/>
    <property type="match status" value="1"/>
</dbReference>
<dbReference type="HOGENOM" id="CLU_336547_0_0_1"/>
<evidence type="ECO:0000259" key="1">
    <source>
        <dbReference type="Pfam" id="PF06985"/>
    </source>
</evidence>
<dbReference type="OrthoDB" id="2157530at2759"/>
<name>A0A084AMZ2_STACB</name>
<dbReference type="EMBL" id="KL648650">
    <property type="protein sequence ID" value="KEY66671.1"/>
    <property type="molecule type" value="Genomic_DNA"/>
</dbReference>
<dbReference type="PANTHER" id="PTHR24148:SF64">
    <property type="entry name" value="HETEROKARYON INCOMPATIBILITY DOMAIN-CONTAINING PROTEIN"/>
    <property type="match status" value="1"/>
</dbReference>
<dbReference type="Proteomes" id="UP000028045">
    <property type="component" value="Unassembled WGS sequence"/>
</dbReference>
<dbReference type="Pfam" id="PF06985">
    <property type="entry name" value="HET"/>
    <property type="match status" value="1"/>
</dbReference>
<sequence length="847" mass="96057">MALSEAYEVEDGPFKYQPLRGPMFTRILVLEPADSQFDIVQCQFDEINLEHTMPAYIIHEPVLPEDPQPGHVILCEGRLLYISEHTYFFLCNMRSQQDPRMRRVWSPRLSINTGDEVEVTAQKELLPLILRRAAQRISLSASYKHERLQFRAIRVLELDSTGQHNGLLTTRMRHIELDKNPEYYYLDIREGLTTSSWPDKKPIICNNRLLTVPTPLHQVLCSILPRGPRAFFIHALCVDFENVDDVSYHEDISKEIRKMAKECIGIQQPQYVYGPLPQDRPHIRLLKLLPASESTEVVVADIGHFPLDACPEYVALSYVWGSPNPPWMVCTRDGRYIVCTQSLRVALCHLRERGDLIVWADAVCINQRDNDEKSKQVLLMGDIYRRASRVIVELGINCDDDKHRVCRVFPPILINMLSLTSQVLRAVRPERPSISPNEYSKFGIPSYGHKAWGAWRSMRSRPWFTRSWIVQEVAAGKDVTVLYNGRSYKWDKMAMANRVTANEQVDLDTYNGKMNMTNLSELQTMGKANAPKLLSLLITFRNLDATDPRDKIYAFRGLAADGDSSPLPNYSQAVEDVFLDYATFFVKQGFGAQLLSEAGLSRSNKSLPSWVPDWSFSVSWQTFNYSKAQTWVSLEIMDASIAASNSNATIRENQPGILIAQGCIVDRIVGVSTPVSNTYVYGEHQNRPRIDKEVWELYHSALKLALESKERDQQKSQALLQLTLLGGTKSSFKPLHGFYQRSKALGDRPAEPENAAAVETFDSELRERLSSRRFCTTSGGNMGIVAAMADVGDEVAWLKGVDAPMILRRNGQADHVLIGDAFMMDCTGDEQPLQRPDDSNFEEIQIA</sequence>
<dbReference type="AlphaFoldDB" id="A0A084AMZ2"/>
<gene>
    <name evidence="2" type="ORF">S7711_01961</name>
</gene>
<reference evidence="2 3" key="1">
    <citation type="journal article" date="2014" name="BMC Genomics">
        <title>Comparative genome sequencing reveals chemotype-specific gene clusters in the toxigenic black mold Stachybotrys.</title>
        <authorList>
            <person name="Semeiks J."/>
            <person name="Borek D."/>
            <person name="Otwinowski Z."/>
            <person name="Grishin N.V."/>
        </authorList>
    </citation>
    <scope>NUCLEOTIDE SEQUENCE [LARGE SCALE GENOMIC DNA]</scope>
    <source>
        <strain evidence="3">CBS 109288 / IBT 7711</strain>
    </source>
</reference>
<feature type="domain" description="Heterokaryon incompatibility" evidence="1">
    <location>
        <begin position="313"/>
        <end position="472"/>
    </location>
</feature>
<evidence type="ECO:0000313" key="3">
    <source>
        <dbReference type="Proteomes" id="UP000028045"/>
    </source>
</evidence>
<dbReference type="InterPro" id="IPR052895">
    <property type="entry name" value="HetReg/Transcr_Mod"/>
</dbReference>